<protein>
    <submittedName>
        <fullName evidence="9">Succinate dehydrogenase hydrophobic membrane anchor subunit</fullName>
    </submittedName>
</protein>
<feature type="transmembrane region" description="Helical" evidence="8">
    <location>
        <begin position="63"/>
        <end position="86"/>
    </location>
</feature>
<keyword evidence="5 8" id="KW-1133">Transmembrane helix</keyword>
<proteinExistence type="predicted"/>
<dbReference type="EMBL" id="JBHSXN010000005">
    <property type="protein sequence ID" value="MFC6955149.1"/>
    <property type="molecule type" value="Genomic_DNA"/>
</dbReference>
<evidence type="ECO:0000313" key="10">
    <source>
        <dbReference type="Proteomes" id="UP001596395"/>
    </source>
</evidence>
<dbReference type="AlphaFoldDB" id="A0ABD5VNQ3"/>
<evidence type="ECO:0000256" key="8">
    <source>
        <dbReference type="SAM" id="Phobius"/>
    </source>
</evidence>
<dbReference type="InterPro" id="IPR000701">
    <property type="entry name" value="SuccDH_FuR_B_TM-su"/>
</dbReference>
<sequence length="125" mass="13658">MAAETSGAPTSFERGGWGWLFQRITAAFLIVVLAFHFFLLHFYHHAYEITFAGTSARMSQVGYFATMWLFLVTATFHGVNGIYNAMVNQGIKGIQKRAAQGILGLAGVLLVVQGTRVALAMTDLV</sequence>
<dbReference type="InterPro" id="IPR034804">
    <property type="entry name" value="SQR/QFR_C/D"/>
</dbReference>
<evidence type="ECO:0000256" key="6">
    <source>
        <dbReference type="ARBA" id="ARBA00023004"/>
    </source>
</evidence>
<evidence type="ECO:0000256" key="2">
    <source>
        <dbReference type="ARBA" id="ARBA00022617"/>
    </source>
</evidence>
<comment type="caution">
    <text evidence="9">The sequence shown here is derived from an EMBL/GenBank/DDBJ whole genome shotgun (WGS) entry which is preliminary data.</text>
</comment>
<feature type="transmembrane region" description="Helical" evidence="8">
    <location>
        <begin position="24"/>
        <end position="43"/>
    </location>
</feature>
<evidence type="ECO:0000256" key="7">
    <source>
        <dbReference type="ARBA" id="ARBA00023136"/>
    </source>
</evidence>
<organism evidence="9 10">
    <name type="scientific">Halorubellus litoreus</name>
    <dbReference type="NCBI Taxonomy" id="755308"/>
    <lineage>
        <taxon>Archaea</taxon>
        <taxon>Methanobacteriati</taxon>
        <taxon>Methanobacteriota</taxon>
        <taxon>Stenosarchaea group</taxon>
        <taxon>Halobacteria</taxon>
        <taxon>Halobacteriales</taxon>
        <taxon>Halorubellaceae</taxon>
        <taxon>Halorubellus</taxon>
    </lineage>
</organism>
<name>A0ABD5VNQ3_9EURY</name>
<evidence type="ECO:0000256" key="4">
    <source>
        <dbReference type="ARBA" id="ARBA00022723"/>
    </source>
</evidence>
<keyword evidence="4" id="KW-0479">Metal-binding</keyword>
<evidence type="ECO:0000256" key="3">
    <source>
        <dbReference type="ARBA" id="ARBA00022692"/>
    </source>
</evidence>
<feature type="transmembrane region" description="Helical" evidence="8">
    <location>
        <begin position="98"/>
        <end position="119"/>
    </location>
</feature>
<keyword evidence="7 8" id="KW-0472">Membrane</keyword>
<keyword evidence="3 8" id="KW-0812">Transmembrane</keyword>
<keyword evidence="6" id="KW-0408">Iron</keyword>
<accession>A0ABD5VNQ3</accession>
<evidence type="ECO:0000256" key="1">
    <source>
        <dbReference type="ARBA" id="ARBA00004370"/>
    </source>
</evidence>
<dbReference type="GO" id="GO:0046872">
    <property type="term" value="F:metal ion binding"/>
    <property type="evidence" value="ECO:0007669"/>
    <property type="project" value="UniProtKB-KW"/>
</dbReference>
<comment type="subcellular location">
    <subcellularLocation>
        <location evidence="1">Membrane</location>
    </subcellularLocation>
</comment>
<dbReference type="SUPFAM" id="SSF81343">
    <property type="entry name" value="Fumarate reductase respiratory complex transmembrane subunits"/>
    <property type="match status" value="1"/>
</dbReference>
<dbReference type="Proteomes" id="UP001596395">
    <property type="component" value="Unassembled WGS sequence"/>
</dbReference>
<dbReference type="RefSeq" id="WP_336352085.1">
    <property type="nucleotide sequence ID" value="NZ_JAZAQL010000005.1"/>
</dbReference>
<gene>
    <name evidence="9" type="ORF">ACFQGB_19995</name>
</gene>
<dbReference type="CDD" id="cd03500">
    <property type="entry name" value="SQR_TypeA_SdhD_like"/>
    <property type="match status" value="1"/>
</dbReference>
<dbReference type="GO" id="GO:0016020">
    <property type="term" value="C:membrane"/>
    <property type="evidence" value="ECO:0007669"/>
    <property type="project" value="UniProtKB-SubCell"/>
</dbReference>
<evidence type="ECO:0000313" key="9">
    <source>
        <dbReference type="EMBL" id="MFC6955149.1"/>
    </source>
</evidence>
<reference evidence="9 10" key="1">
    <citation type="journal article" date="2019" name="Int. J. Syst. Evol. Microbiol.">
        <title>The Global Catalogue of Microorganisms (GCM) 10K type strain sequencing project: providing services to taxonomists for standard genome sequencing and annotation.</title>
        <authorList>
            <consortium name="The Broad Institute Genomics Platform"/>
            <consortium name="The Broad Institute Genome Sequencing Center for Infectious Disease"/>
            <person name="Wu L."/>
            <person name="Ma J."/>
        </authorList>
    </citation>
    <scope>NUCLEOTIDE SEQUENCE [LARGE SCALE GENOMIC DNA]</scope>
    <source>
        <strain evidence="9 10">GX26</strain>
    </source>
</reference>
<evidence type="ECO:0000256" key="5">
    <source>
        <dbReference type="ARBA" id="ARBA00022989"/>
    </source>
</evidence>
<keyword evidence="2" id="KW-0349">Heme</keyword>
<dbReference type="Pfam" id="PF01127">
    <property type="entry name" value="Sdh_cyt"/>
    <property type="match status" value="1"/>
</dbReference>
<dbReference type="Gene3D" id="1.20.1300.10">
    <property type="entry name" value="Fumarate reductase/succinate dehydrogenase, transmembrane subunit"/>
    <property type="match status" value="1"/>
</dbReference>
<keyword evidence="10" id="KW-1185">Reference proteome</keyword>